<dbReference type="PANTHER" id="PTHR43065">
    <property type="entry name" value="SENSOR HISTIDINE KINASE"/>
    <property type="match status" value="1"/>
</dbReference>
<feature type="coiled-coil region" evidence="4">
    <location>
        <begin position="327"/>
        <end position="354"/>
    </location>
</feature>
<dbReference type="InterPro" id="IPR004358">
    <property type="entry name" value="Sig_transdc_His_kin-like_C"/>
</dbReference>
<evidence type="ECO:0000259" key="7">
    <source>
        <dbReference type="PROSITE" id="PS50109"/>
    </source>
</evidence>
<keyword evidence="6" id="KW-0472">Membrane</keyword>
<dbReference type="InterPro" id="IPR003594">
    <property type="entry name" value="HATPase_dom"/>
</dbReference>
<accession>A0A0H5DQM6</accession>
<dbReference type="SUPFAM" id="SSF55874">
    <property type="entry name" value="ATPase domain of HSP90 chaperone/DNA topoisomerase II/histidine kinase"/>
    <property type="match status" value="1"/>
</dbReference>
<dbReference type="PRINTS" id="PR00344">
    <property type="entry name" value="BCTRLSENSOR"/>
</dbReference>
<dbReference type="PROSITE" id="PS50109">
    <property type="entry name" value="HIS_KIN"/>
    <property type="match status" value="1"/>
</dbReference>
<keyword evidence="6" id="KW-1133">Transmembrane helix</keyword>
<dbReference type="InterPro" id="IPR036097">
    <property type="entry name" value="HisK_dim/P_sf"/>
</dbReference>
<dbReference type="PANTHER" id="PTHR43065:SF42">
    <property type="entry name" value="TWO-COMPONENT SENSOR PPRA"/>
    <property type="match status" value="1"/>
</dbReference>
<evidence type="ECO:0000256" key="4">
    <source>
        <dbReference type="SAM" id="Coils"/>
    </source>
</evidence>
<evidence type="ECO:0000256" key="1">
    <source>
        <dbReference type="ARBA" id="ARBA00000085"/>
    </source>
</evidence>
<keyword evidence="3" id="KW-0597">Phosphoprotein</keyword>
<dbReference type="CDD" id="cd00082">
    <property type="entry name" value="HisKA"/>
    <property type="match status" value="1"/>
</dbReference>
<dbReference type="Gene3D" id="1.10.287.130">
    <property type="match status" value="1"/>
</dbReference>
<dbReference type="SMART" id="SM00387">
    <property type="entry name" value="HATPase_c"/>
    <property type="match status" value="1"/>
</dbReference>
<dbReference type="Pfam" id="PF02518">
    <property type="entry name" value="HATPase_c"/>
    <property type="match status" value="1"/>
</dbReference>
<comment type="catalytic activity">
    <reaction evidence="1">
        <text>ATP + protein L-histidine = ADP + protein N-phospho-L-histidine.</text>
        <dbReference type="EC" id="2.7.13.3"/>
    </reaction>
</comment>
<feature type="compositionally biased region" description="Pro residues" evidence="5">
    <location>
        <begin position="18"/>
        <end position="30"/>
    </location>
</feature>
<dbReference type="EC" id="2.7.13.3" evidence="2"/>
<evidence type="ECO:0000256" key="2">
    <source>
        <dbReference type="ARBA" id="ARBA00012438"/>
    </source>
</evidence>
<evidence type="ECO:0000256" key="5">
    <source>
        <dbReference type="SAM" id="MobiDB-lite"/>
    </source>
</evidence>
<feature type="transmembrane region" description="Helical" evidence="6">
    <location>
        <begin position="44"/>
        <end position="64"/>
    </location>
</feature>
<organism evidence="8 9">
    <name type="scientific">Estrella lausannensis</name>
    <dbReference type="NCBI Taxonomy" id="483423"/>
    <lineage>
        <taxon>Bacteria</taxon>
        <taxon>Pseudomonadati</taxon>
        <taxon>Chlamydiota</taxon>
        <taxon>Chlamydiia</taxon>
        <taxon>Parachlamydiales</taxon>
        <taxon>Candidatus Criblamydiaceae</taxon>
        <taxon>Estrella</taxon>
    </lineage>
</organism>
<dbReference type="EMBL" id="CWGJ01000012">
    <property type="protein sequence ID" value="CRX38393.1"/>
    <property type="molecule type" value="Genomic_DNA"/>
</dbReference>
<evidence type="ECO:0000313" key="8">
    <source>
        <dbReference type="EMBL" id="CRX38393.1"/>
    </source>
</evidence>
<dbReference type="InterPro" id="IPR003661">
    <property type="entry name" value="HisK_dim/P_dom"/>
</dbReference>
<keyword evidence="6" id="KW-0812">Transmembrane</keyword>
<feature type="domain" description="Histidine kinase" evidence="7">
    <location>
        <begin position="363"/>
        <end position="609"/>
    </location>
</feature>
<dbReference type="GO" id="GO:0000155">
    <property type="term" value="F:phosphorelay sensor kinase activity"/>
    <property type="evidence" value="ECO:0007669"/>
    <property type="project" value="InterPro"/>
</dbReference>
<dbReference type="InterPro" id="IPR005467">
    <property type="entry name" value="His_kinase_dom"/>
</dbReference>
<dbReference type="InterPro" id="IPR036890">
    <property type="entry name" value="HATPase_C_sf"/>
</dbReference>
<dbReference type="SMART" id="SM00388">
    <property type="entry name" value="HisKA"/>
    <property type="match status" value="1"/>
</dbReference>
<feature type="region of interest" description="Disordered" evidence="5">
    <location>
        <begin position="1"/>
        <end position="30"/>
    </location>
</feature>
<sequence length="618" mass="69530">MDENKPLGKDLFGAPSEKQPPPLQEKKIPIPPNPAIKEKVSFTFSWIAIIIRGIVGSLISWFVFTQAHRIEDENTMGRFLVLSSSTDRVIQIHINQLIHGLETIATLHTYESGIDHLAVQRIIETKMKNSPFVKKIAWMQTSSPSITAMPRGLLELLNKAIDERSLQSVAIENETAPGDIPDSSVHLFVPGIKNGVASGAVWAEIDLGELVKNSLDPEQKDAMNIFVFEREQNQSKLLYFFNAEPVKKIKLSDKRESLELGAFQSDKFIHFGKLSMNVTFSASEPYTVYTWQAAIAAGIGMFITSFIVVTAWILLEIEKRQFGHVLHEEHVQEMEGTVDQLETAKNRLVAQENLASLGGLTAGIAHEIKNPLNFINNFSMLSIDLVGEIEKCLESHKDKLAPDDKENMQEVIKTLADNINTIHEQGKKADNTIQRMLAHSRGKPGEWIKTDIHKILDEYINFSFHGMRAKNPTFKCRIDKEFDESVKDIECVQNDICRVFLNLLNNAFQAVEEKQKKGDPGYEPQIFVKTKNVGNYLRIRIRDNGLGIGEENQSKIFTPFFTTKPTGVGTGLGLSLSYNIIVREHGGSLTFDTKDNEFCEFIITIPLQPKKEREVLTA</sequence>
<keyword evidence="4" id="KW-0175">Coiled coil</keyword>
<feature type="transmembrane region" description="Helical" evidence="6">
    <location>
        <begin position="289"/>
        <end position="315"/>
    </location>
</feature>
<protein>
    <recommendedName>
        <fullName evidence="2">histidine kinase</fullName>
        <ecNumber evidence="2">2.7.13.3</ecNumber>
    </recommendedName>
</protein>
<name>A0A0H5DQM6_9BACT</name>
<keyword evidence="8" id="KW-0418">Kinase</keyword>
<dbReference type="Gene3D" id="3.30.565.10">
    <property type="entry name" value="Histidine kinase-like ATPase, C-terminal domain"/>
    <property type="match status" value="1"/>
</dbReference>
<proteinExistence type="predicted"/>
<dbReference type="Proteomes" id="UP000220251">
    <property type="component" value="Unassembled WGS sequence"/>
</dbReference>
<dbReference type="SUPFAM" id="SSF47384">
    <property type="entry name" value="Homodimeric domain of signal transducing histidine kinase"/>
    <property type="match status" value="1"/>
</dbReference>
<keyword evidence="8" id="KW-0808">Transferase</keyword>
<evidence type="ECO:0000313" key="9">
    <source>
        <dbReference type="Proteomes" id="UP000220251"/>
    </source>
</evidence>
<reference evidence="9" key="1">
    <citation type="submission" date="2015-06" db="EMBL/GenBank/DDBJ databases">
        <authorList>
            <person name="Bertelli C."/>
        </authorList>
    </citation>
    <scope>NUCLEOTIDE SEQUENCE [LARGE SCALE GENOMIC DNA]</scope>
    <source>
        <strain evidence="9">CRIB-30</strain>
    </source>
</reference>
<evidence type="ECO:0000256" key="3">
    <source>
        <dbReference type="ARBA" id="ARBA00022553"/>
    </source>
</evidence>
<keyword evidence="9" id="KW-1185">Reference proteome</keyword>
<evidence type="ECO:0000256" key="6">
    <source>
        <dbReference type="SAM" id="Phobius"/>
    </source>
</evidence>
<gene>
    <name evidence="8" type="ORF">ELAC_1048</name>
</gene>
<dbReference type="AlphaFoldDB" id="A0A0H5DQM6"/>